<feature type="transmembrane region" description="Helical" evidence="7">
    <location>
        <begin position="265"/>
        <end position="286"/>
    </location>
</feature>
<comment type="subcellular location">
    <subcellularLocation>
        <location evidence="1">Cell membrane</location>
        <topology evidence="1">Multi-pass membrane protein</topology>
    </subcellularLocation>
</comment>
<dbReference type="Gene3D" id="1.20.1070.10">
    <property type="entry name" value="Rhodopsin 7-helix transmembrane proteins"/>
    <property type="match status" value="1"/>
</dbReference>
<feature type="transmembrane region" description="Helical" evidence="7">
    <location>
        <begin position="150"/>
        <end position="170"/>
    </location>
</feature>
<dbReference type="PROSITE" id="PS00237">
    <property type="entry name" value="G_PROTEIN_RECEP_F1_1"/>
    <property type="match status" value="1"/>
</dbReference>
<keyword evidence="10" id="KW-1185">Reference proteome</keyword>
<keyword evidence="6" id="KW-0297">G-protein coupled receptor</keyword>
<sequence>MKEENATICGLPGWTALTRNETVSFINNVLLAAVNAPCAIFAFLCNLAVIVTVTKSPSLQRPCSILLCSLACTDFLTAVIAQPMFVVWRLILPNAKESCSHQLWIFYTFHNFYAFTVGLSFVIVIIMSFDRHYALSKPLIYNTEASKEGAIKKVAFAGIVLVVNSVLIAFVLPFLIAMIVTIGSGVLMLALPTVNYIRTWFAIRHHNNQIVNAINSQQISALVQREKKAAVDMGIVTFSLFAFVTPNFLNYIIYMQHYLRIHAIVYPWGITLTLITSSINPLIYFIRNKNLRNAFRSTMNM</sequence>
<evidence type="ECO:0000313" key="9">
    <source>
        <dbReference type="EMBL" id="CAH3174759.1"/>
    </source>
</evidence>
<evidence type="ECO:0000256" key="1">
    <source>
        <dbReference type="ARBA" id="ARBA00004651"/>
    </source>
</evidence>
<feature type="transmembrane region" description="Helical" evidence="7">
    <location>
        <begin position="176"/>
        <end position="197"/>
    </location>
</feature>
<keyword evidence="3 6" id="KW-0812">Transmembrane</keyword>
<dbReference type="PROSITE" id="PS50262">
    <property type="entry name" value="G_PROTEIN_RECEP_F1_2"/>
    <property type="match status" value="1"/>
</dbReference>
<evidence type="ECO:0000259" key="8">
    <source>
        <dbReference type="PROSITE" id="PS50262"/>
    </source>
</evidence>
<organism evidence="9 10">
    <name type="scientific">Porites lobata</name>
    <dbReference type="NCBI Taxonomy" id="104759"/>
    <lineage>
        <taxon>Eukaryota</taxon>
        <taxon>Metazoa</taxon>
        <taxon>Cnidaria</taxon>
        <taxon>Anthozoa</taxon>
        <taxon>Hexacorallia</taxon>
        <taxon>Scleractinia</taxon>
        <taxon>Fungiina</taxon>
        <taxon>Poritidae</taxon>
        <taxon>Porites</taxon>
    </lineage>
</organism>
<dbReference type="Pfam" id="PF00001">
    <property type="entry name" value="7tm_1"/>
    <property type="match status" value="1"/>
</dbReference>
<keyword evidence="6" id="KW-0807">Transducer</keyword>
<protein>
    <recommendedName>
        <fullName evidence="8">G-protein coupled receptors family 1 profile domain-containing protein</fullName>
    </recommendedName>
</protein>
<name>A0ABN8R5Z0_9CNID</name>
<evidence type="ECO:0000256" key="4">
    <source>
        <dbReference type="ARBA" id="ARBA00022989"/>
    </source>
</evidence>
<keyword evidence="4 7" id="KW-1133">Transmembrane helix</keyword>
<gene>
    <name evidence="9" type="ORF">PLOB_00015413</name>
</gene>
<dbReference type="Proteomes" id="UP001159405">
    <property type="component" value="Unassembled WGS sequence"/>
</dbReference>
<reference evidence="9 10" key="1">
    <citation type="submission" date="2022-05" db="EMBL/GenBank/DDBJ databases">
        <authorList>
            <consortium name="Genoscope - CEA"/>
            <person name="William W."/>
        </authorList>
    </citation>
    <scope>NUCLEOTIDE SEQUENCE [LARGE SCALE GENOMIC DNA]</scope>
</reference>
<dbReference type="SMART" id="SM01381">
    <property type="entry name" value="7TM_GPCR_Srsx"/>
    <property type="match status" value="1"/>
</dbReference>
<evidence type="ECO:0000256" key="7">
    <source>
        <dbReference type="SAM" id="Phobius"/>
    </source>
</evidence>
<keyword evidence="2" id="KW-1003">Cell membrane</keyword>
<feature type="transmembrane region" description="Helical" evidence="7">
    <location>
        <begin position="65"/>
        <end position="91"/>
    </location>
</feature>
<feature type="transmembrane region" description="Helical" evidence="7">
    <location>
        <begin position="111"/>
        <end position="129"/>
    </location>
</feature>
<proteinExistence type="inferred from homology"/>
<dbReference type="PRINTS" id="PR00237">
    <property type="entry name" value="GPCRRHODOPSN"/>
</dbReference>
<evidence type="ECO:0000256" key="6">
    <source>
        <dbReference type="RuleBase" id="RU000688"/>
    </source>
</evidence>
<dbReference type="InterPro" id="IPR000276">
    <property type="entry name" value="GPCR_Rhodpsn"/>
</dbReference>
<feature type="transmembrane region" description="Helical" evidence="7">
    <location>
        <begin position="29"/>
        <end position="53"/>
    </location>
</feature>
<dbReference type="EMBL" id="CALNXK010000193">
    <property type="protein sequence ID" value="CAH3174759.1"/>
    <property type="molecule type" value="Genomic_DNA"/>
</dbReference>
<keyword evidence="5 7" id="KW-0472">Membrane</keyword>
<evidence type="ECO:0000256" key="3">
    <source>
        <dbReference type="ARBA" id="ARBA00022692"/>
    </source>
</evidence>
<comment type="caution">
    <text evidence="9">The sequence shown here is derived from an EMBL/GenBank/DDBJ whole genome shotgun (WGS) entry which is preliminary data.</text>
</comment>
<evidence type="ECO:0000256" key="5">
    <source>
        <dbReference type="ARBA" id="ARBA00023136"/>
    </source>
</evidence>
<feature type="domain" description="G-protein coupled receptors family 1 profile" evidence="8">
    <location>
        <begin position="45"/>
        <end position="284"/>
    </location>
</feature>
<comment type="similarity">
    <text evidence="6">Belongs to the G-protein coupled receptor 1 family.</text>
</comment>
<accession>A0ABN8R5Z0</accession>
<evidence type="ECO:0000313" key="10">
    <source>
        <dbReference type="Proteomes" id="UP001159405"/>
    </source>
</evidence>
<keyword evidence="6" id="KW-0675">Receptor</keyword>
<dbReference type="CDD" id="cd00637">
    <property type="entry name" value="7tm_classA_rhodopsin-like"/>
    <property type="match status" value="1"/>
</dbReference>
<dbReference type="SUPFAM" id="SSF81321">
    <property type="entry name" value="Family A G protein-coupled receptor-like"/>
    <property type="match status" value="1"/>
</dbReference>
<dbReference type="InterPro" id="IPR017452">
    <property type="entry name" value="GPCR_Rhodpsn_7TM"/>
</dbReference>
<feature type="transmembrane region" description="Helical" evidence="7">
    <location>
        <begin position="229"/>
        <end position="253"/>
    </location>
</feature>
<dbReference type="PANTHER" id="PTHR22750">
    <property type="entry name" value="G-PROTEIN COUPLED RECEPTOR"/>
    <property type="match status" value="1"/>
</dbReference>
<evidence type="ECO:0000256" key="2">
    <source>
        <dbReference type="ARBA" id="ARBA00022475"/>
    </source>
</evidence>